<sequence length="208" mass="23406">MPPMWSKCGNDNGSWNKLSTTTPLTQFELIRNHFRVLVYSHPPSQPEYDEEYHSFGTAVEPVVCKQVATSGGGAEEGETAMRFFRGIFGGVYFKDQIGDISLVELRKAVGGDQIESLEKSMKEPSSVHQVHHVDVETIEMEVDSRIEFLADSLLKKMSMTIRGVVDPNAWLVQKTKMYHEAEGLRSKSFGAEIVGTWSKDSRRKMCRG</sequence>
<organism evidence="1 2">
    <name type="scientific">Scleroderma citrinum Foug A</name>
    <dbReference type="NCBI Taxonomy" id="1036808"/>
    <lineage>
        <taxon>Eukaryota</taxon>
        <taxon>Fungi</taxon>
        <taxon>Dikarya</taxon>
        <taxon>Basidiomycota</taxon>
        <taxon>Agaricomycotina</taxon>
        <taxon>Agaricomycetes</taxon>
        <taxon>Agaricomycetidae</taxon>
        <taxon>Boletales</taxon>
        <taxon>Sclerodermatineae</taxon>
        <taxon>Sclerodermataceae</taxon>
        <taxon>Scleroderma</taxon>
    </lineage>
</organism>
<gene>
    <name evidence="1" type="ORF">SCLCIDRAFT_325080</name>
</gene>
<dbReference type="STRING" id="1036808.A0A0C3EDS2"/>
<dbReference type="HOGENOM" id="CLU_1321590_0_0_1"/>
<protein>
    <submittedName>
        <fullName evidence="1">Uncharacterized protein</fullName>
    </submittedName>
</protein>
<keyword evidence="2" id="KW-1185">Reference proteome</keyword>
<dbReference type="InParanoid" id="A0A0C3EDS2"/>
<dbReference type="EMBL" id="KN822017">
    <property type="protein sequence ID" value="KIM66474.1"/>
    <property type="molecule type" value="Genomic_DNA"/>
</dbReference>
<reference evidence="1 2" key="1">
    <citation type="submission" date="2014-04" db="EMBL/GenBank/DDBJ databases">
        <authorList>
            <consortium name="DOE Joint Genome Institute"/>
            <person name="Kuo A."/>
            <person name="Kohler A."/>
            <person name="Nagy L.G."/>
            <person name="Floudas D."/>
            <person name="Copeland A."/>
            <person name="Barry K.W."/>
            <person name="Cichocki N."/>
            <person name="Veneault-Fourrey C."/>
            <person name="LaButti K."/>
            <person name="Lindquist E.A."/>
            <person name="Lipzen A."/>
            <person name="Lundell T."/>
            <person name="Morin E."/>
            <person name="Murat C."/>
            <person name="Sun H."/>
            <person name="Tunlid A."/>
            <person name="Henrissat B."/>
            <person name="Grigoriev I.V."/>
            <person name="Hibbett D.S."/>
            <person name="Martin F."/>
            <person name="Nordberg H.P."/>
            <person name="Cantor M.N."/>
            <person name="Hua S.X."/>
        </authorList>
    </citation>
    <scope>NUCLEOTIDE SEQUENCE [LARGE SCALE GENOMIC DNA]</scope>
    <source>
        <strain evidence="1 2">Foug A</strain>
    </source>
</reference>
<name>A0A0C3EDS2_9AGAM</name>
<dbReference type="Proteomes" id="UP000053989">
    <property type="component" value="Unassembled WGS sequence"/>
</dbReference>
<proteinExistence type="predicted"/>
<accession>A0A0C3EDS2</accession>
<evidence type="ECO:0000313" key="2">
    <source>
        <dbReference type="Proteomes" id="UP000053989"/>
    </source>
</evidence>
<dbReference type="AlphaFoldDB" id="A0A0C3EDS2"/>
<reference evidence="2" key="2">
    <citation type="submission" date="2015-01" db="EMBL/GenBank/DDBJ databases">
        <title>Evolutionary Origins and Diversification of the Mycorrhizal Mutualists.</title>
        <authorList>
            <consortium name="DOE Joint Genome Institute"/>
            <consortium name="Mycorrhizal Genomics Consortium"/>
            <person name="Kohler A."/>
            <person name="Kuo A."/>
            <person name="Nagy L.G."/>
            <person name="Floudas D."/>
            <person name="Copeland A."/>
            <person name="Barry K.W."/>
            <person name="Cichocki N."/>
            <person name="Veneault-Fourrey C."/>
            <person name="LaButti K."/>
            <person name="Lindquist E.A."/>
            <person name="Lipzen A."/>
            <person name="Lundell T."/>
            <person name="Morin E."/>
            <person name="Murat C."/>
            <person name="Riley R."/>
            <person name="Ohm R."/>
            <person name="Sun H."/>
            <person name="Tunlid A."/>
            <person name="Henrissat B."/>
            <person name="Grigoriev I.V."/>
            <person name="Hibbett D.S."/>
            <person name="Martin F."/>
        </authorList>
    </citation>
    <scope>NUCLEOTIDE SEQUENCE [LARGE SCALE GENOMIC DNA]</scope>
    <source>
        <strain evidence="2">Foug A</strain>
    </source>
</reference>
<evidence type="ECO:0000313" key="1">
    <source>
        <dbReference type="EMBL" id="KIM66474.1"/>
    </source>
</evidence>